<comment type="caution">
    <text evidence="1">The sequence shown here is derived from an EMBL/GenBank/DDBJ whole genome shotgun (WGS) entry which is preliminary data.</text>
</comment>
<reference evidence="1 3" key="1">
    <citation type="journal article" date="2014" name="Genome Announc.">
        <title>Draft Genome Sequence of the Sulfolobales Archaeon AZ1, Obtained through Metagenomic Analysis of a Mexican Hot Spring.</title>
        <authorList>
            <person name="Servin-Garciduenas L.E."/>
            <person name="Martinez-Romero E."/>
        </authorList>
    </citation>
    <scope>NUCLEOTIDE SEQUENCE [LARGE SCALE GENOMIC DNA]</scope>
    <source>
        <strain evidence="1">AZ1-illumnia</strain>
    </source>
</reference>
<reference evidence="2" key="2">
    <citation type="submission" date="2022-05" db="EMBL/GenBank/DDBJ databases">
        <title>Metagenome Sequencing of an Archaeal-Dominated Microbial Community from a Hot Spring at the Los Azufres Geothermal Field, Mexico.</title>
        <authorList>
            <person name="Marin-Paredes R."/>
            <person name="Martinez-Romero E."/>
            <person name="Servin-Garciduenas L.E."/>
        </authorList>
    </citation>
    <scope>NUCLEOTIDE SEQUENCE</scope>
    <source>
        <strain evidence="2">AZ1-454</strain>
    </source>
</reference>
<proteinExistence type="predicted"/>
<accession>W7KT35</accession>
<dbReference type="EMBL" id="JZWS02000021">
    <property type="protein sequence ID" value="MCL7344663.1"/>
    <property type="molecule type" value="Genomic_DNA"/>
</dbReference>
<sequence length="53" mass="6035">MNKLREYGVKTFLVVEYNTSRLCANQGVKVERRPRGVVSCPFGVTFIVTLMAR</sequence>
<evidence type="ECO:0000313" key="3">
    <source>
        <dbReference type="Proteomes" id="UP000054284"/>
    </source>
</evidence>
<gene>
    <name evidence="1" type="ORF">ASUL_09984</name>
    <name evidence="2" type="ORF">TQ35_008840</name>
</gene>
<organism evidence="1 3">
    <name type="scientific">Candidatus Aramenus sulfurataquae</name>
    <dbReference type="NCBI Taxonomy" id="1326980"/>
    <lineage>
        <taxon>Archaea</taxon>
        <taxon>Thermoproteota</taxon>
        <taxon>Thermoprotei</taxon>
        <taxon>Sulfolobales</taxon>
        <taxon>Sulfolobaceae</taxon>
        <taxon>Candidatus Aramenus</taxon>
    </lineage>
</organism>
<keyword evidence="3" id="KW-1185">Reference proteome</keyword>
<protein>
    <submittedName>
        <fullName evidence="1">Transposase</fullName>
    </submittedName>
</protein>
<name>W7KT35_9CREN</name>
<evidence type="ECO:0000313" key="2">
    <source>
        <dbReference type="EMBL" id="MCL7344663.1"/>
    </source>
</evidence>
<evidence type="ECO:0000313" key="1">
    <source>
        <dbReference type="EMBL" id="EWG06356.1"/>
    </source>
</evidence>
<dbReference type="AlphaFoldDB" id="W7KT35"/>
<dbReference type="Proteomes" id="UP000054284">
    <property type="component" value="Unassembled WGS sequence"/>
</dbReference>
<dbReference type="EMBL" id="ASRH01000038">
    <property type="protein sequence ID" value="EWG06356.1"/>
    <property type="molecule type" value="Genomic_DNA"/>
</dbReference>